<dbReference type="Gene3D" id="3.40.430.10">
    <property type="entry name" value="Dihydrofolate Reductase, subunit A"/>
    <property type="match status" value="1"/>
</dbReference>
<dbReference type="SUPFAM" id="SSF53597">
    <property type="entry name" value="Dihydrofolate reductase-like"/>
    <property type="match status" value="1"/>
</dbReference>
<reference evidence="3" key="1">
    <citation type="submission" date="2017-04" db="EMBL/GenBank/DDBJ databases">
        <authorList>
            <person name="Varghese N."/>
            <person name="Submissions S."/>
        </authorList>
    </citation>
    <scope>NUCLEOTIDE SEQUENCE [LARGE SCALE GENOMIC DNA]</scope>
</reference>
<dbReference type="InterPro" id="IPR050765">
    <property type="entry name" value="Riboflavin_Biosynth_HTPR"/>
</dbReference>
<feature type="domain" description="Bacterial bifunctional deaminase-reductase C-terminal" evidence="1">
    <location>
        <begin position="4"/>
        <end position="167"/>
    </location>
</feature>
<sequence>MQDLIYHVAMTLDGYIARPDGSAPGFVMTGPHVDAYQRQLGAYAAVVMGRATYEIGYAYGMKPGDLPYGRRPHHVFSRSIDLPEREHLHIERAETLATIDRIKADAKGPIYLCGGGRLAGCLLEHRRIDILRLKLAPITYGSGIRIFEGSDGLGEWDMLGQTNFGNGHMLLEYRRK</sequence>
<dbReference type="InterPro" id="IPR024072">
    <property type="entry name" value="DHFR-like_dom_sf"/>
</dbReference>
<dbReference type="AlphaFoldDB" id="A0A1Y6FAR3"/>
<evidence type="ECO:0000313" key="2">
    <source>
        <dbReference type="EMBL" id="SMQ71994.1"/>
    </source>
</evidence>
<proteinExistence type="predicted"/>
<protein>
    <submittedName>
        <fullName evidence="2">Dihydrofolate reductase</fullName>
    </submittedName>
</protein>
<gene>
    <name evidence="2" type="ORF">SAMN06295905_1977</name>
</gene>
<dbReference type="RefSeq" id="WP_170926419.1">
    <property type="nucleotide sequence ID" value="NZ_FXWK01000001.1"/>
</dbReference>
<dbReference type="GO" id="GO:0009231">
    <property type="term" value="P:riboflavin biosynthetic process"/>
    <property type="evidence" value="ECO:0007669"/>
    <property type="project" value="InterPro"/>
</dbReference>
<accession>A0A1Y6FAR3</accession>
<dbReference type="GO" id="GO:0008703">
    <property type="term" value="F:5-amino-6-(5-phosphoribosylamino)uracil reductase activity"/>
    <property type="evidence" value="ECO:0007669"/>
    <property type="project" value="InterPro"/>
</dbReference>
<keyword evidence="3" id="KW-1185">Reference proteome</keyword>
<evidence type="ECO:0000313" key="3">
    <source>
        <dbReference type="Proteomes" id="UP000194474"/>
    </source>
</evidence>
<dbReference type="PANTHER" id="PTHR38011:SF11">
    <property type="entry name" value="2,5-DIAMINO-6-RIBOSYLAMINO-4(3H)-PYRIMIDINONE 5'-PHOSPHATE REDUCTASE"/>
    <property type="match status" value="1"/>
</dbReference>
<dbReference type="InterPro" id="IPR002734">
    <property type="entry name" value="RibDG_C"/>
</dbReference>
<evidence type="ECO:0000259" key="1">
    <source>
        <dbReference type="Pfam" id="PF01872"/>
    </source>
</evidence>
<dbReference type="Pfam" id="PF01872">
    <property type="entry name" value="RibD_C"/>
    <property type="match status" value="1"/>
</dbReference>
<name>A0A1Y6FAR3_9HYPH</name>
<dbReference type="EMBL" id="FXWK01000001">
    <property type="protein sequence ID" value="SMQ71994.1"/>
    <property type="molecule type" value="Genomic_DNA"/>
</dbReference>
<dbReference type="Proteomes" id="UP000194474">
    <property type="component" value="Unassembled WGS sequence"/>
</dbReference>
<dbReference type="PANTHER" id="PTHR38011">
    <property type="entry name" value="DIHYDROFOLATE REDUCTASE FAMILY PROTEIN (AFU_ORTHOLOGUE AFUA_8G06820)"/>
    <property type="match status" value="1"/>
</dbReference>
<organism evidence="2 3">
    <name type="scientific">Devosia lucknowensis</name>
    <dbReference type="NCBI Taxonomy" id="1096929"/>
    <lineage>
        <taxon>Bacteria</taxon>
        <taxon>Pseudomonadati</taxon>
        <taxon>Pseudomonadota</taxon>
        <taxon>Alphaproteobacteria</taxon>
        <taxon>Hyphomicrobiales</taxon>
        <taxon>Devosiaceae</taxon>
        <taxon>Devosia</taxon>
    </lineage>
</organism>